<evidence type="ECO:0000313" key="2">
    <source>
        <dbReference type="Proteomes" id="UP001500483"/>
    </source>
</evidence>
<dbReference type="Proteomes" id="UP001500483">
    <property type="component" value="Unassembled WGS sequence"/>
</dbReference>
<reference evidence="2" key="1">
    <citation type="journal article" date="2019" name="Int. J. Syst. Evol. Microbiol.">
        <title>The Global Catalogue of Microorganisms (GCM) 10K type strain sequencing project: providing services to taxonomists for standard genome sequencing and annotation.</title>
        <authorList>
            <consortium name="The Broad Institute Genomics Platform"/>
            <consortium name="The Broad Institute Genome Sequencing Center for Infectious Disease"/>
            <person name="Wu L."/>
            <person name="Ma J."/>
        </authorList>
    </citation>
    <scope>NUCLEOTIDE SEQUENCE [LARGE SCALE GENOMIC DNA]</scope>
    <source>
        <strain evidence="2">JCM 9687</strain>
    </source>
</reference>
<accession>A0ABP6S024</accession>
<keyword evidence="2" id="KW-1185">Reference proteome</keyword>
<organism evidence="1 2">
    <name type="scientific">Saccharopolyspora gregorii</name>
    <dbReference type="NCBI Taxonomy" id="33914"/>
    <lineage>
        <taxon>Bacteria</taxon>
        <taxon>Bacillati</taxon>
        <taxon>Actinomycetota</taxon>
        <taxon>Actinomycetes</taxon>
        <taxon>Pseudonocardiales</taxon>
        <taxon>Pseudonocardiaceae</taxon>
        <taxon>Saccharopolyspora</taxon>
    </lineage>
</organism>
<proteinExistence type="predicted"/>
<gene>
    <name evidence="1" type="ORF">GCM10020366_60830</name>
</gene>
<evidence type="ECO:0000313" key="1">
    <source>
        <dbReference type="EMBL" id="GAA3364543.1"/>
    </source>
</evidence>
<dbReference type="EMBL" id="BAAAYK010000038">
    <property type="protein sequence ID" value="GAA3364543.1"/>
    <property type="molecule type" value="Genomic_DNA"/>
</dbReference>
<sequence length="67" mass="6977">MDACVYGPPDRAKGIRLPPTIATRRVVGMRDSFGTGPVVRAVRLVVLTGSACGADRAGALVRTPLTL</sequence>
<comment type="caution">
    <text evidence="1">The sequence shown here is derived from an EMBL/GenBank/DDBJ whole genome shotgun (WGS) entry which is preliminary data.</text>
</comment>
<protein>
    <submittedName>
        <fullName evidence="1">Uncharacterized protein</fullName>
    </submittedName>
</protein>
<name>A0ABP6S024_9PSEU</name>